<keyword evidence="2" id="KW-1185">Reference proteome</keyword>
<accession>A0A2R8C143</accession>
<reference evidence="1 2" key="1">
    <citation type="submission" date="2018-03" db="EMBL/GenBank/DDBJ databases">
        <authorList>
            <person name="Keele B.F."/>
        </authorList>
    </citation>
    <scope>NUCLEOTIDE SEQUENCE [LARGE SCALE GENOMIC DNA]</scope>
    <source>
        <strain evidence="1 2">CECT 8504</strain>
    </source>
</reference>
<organism evidence="1 2">
    <name type="scientific">Palleronia abyssalis</name>
    <dbReference type="NCBI Taxonomy" id="1501240"/>
    <lineage>
        <taxon>Bacteria</taxon>
        <taxon>Pseudomonadati</taxon>
        <taxon>Pseudomonadota</taxon>
        <taxon>Alphaproteobacteria</taxon>
        <taxon>Rhodobacterales</taxon>
        <taxon>Roseobacteraceae</taxon>
        <taxon>Palleronia</taxon>
    </lineage>
</organism>
<dbReference type="Proteomes" id="UP000244912">
    <property type="component" value="Unassembled WGS sequence"/>
</dbReference>
<dbReference type="InterPro" id="IPR015223">
    <property type="entry name" value="MipZ"/>
</dbReference>
<dbReference type="SUPFAM" id="SSF52540">
    <property type="entry name" value="P-loop containing nucleoside triphosphate hydrolases"/>
    <property type="match status" value="1"/>
</dbReference>
<sequence length="45" mass="4733">MSQSKSKVIAVATQKGRAGKSTIAIHLAVQAMQSKKNAQVVLRAP</sequence>
<dbReference type="EMBL" id="ONZF01000014">
    <property type="protein sequence ID" value="SPJ26138.1"/>
    <property type="molecule type" value="Genomic_DNA"/>
</dbReference>
<proteinExistence type="predicted"/>
<dbReference type="RefSeq" id="WP_108895846.1">
    <property type="nucleotide sequence ID" value="NZ_ONZF01000014.1"/>
</dbReference>
<protein>
    <recommendedName>
        <fullName evidence="3">ParA family protein</fullName>
    </recommendedName>
</protein>
<dbReference type="Pfam" id="PF09140">
    <property type="entry name" value="MipZ"/>
    <property type="match status" value="1"/>
</dbReference>
<dbReference type="AlphaFoldDB" id="A0A2R8C143"/>
<name>A0A2R8C143_9RHOB</name>
<evidence type="ECO:0000313" key="1">
    <source>
        <dbReference type="EMBL" id="SPJ26138.1"/>
    </source>
</evidence>
<dbReference type="Gene3D" id="3.40.50.300">
    <property type="entry name" value="P-loop containing nucleotide triphosphate hydrolases"/>
    <property type="match status" value="1"/>
</dbReference>
<evidence type="ECO:0000313" key="2">
    <source>
        <dbReference type="Proteomes" id="UP000244912"/>
    </source>
</evidence>
<dbReference type="OrthoDB" id="9804460at2"/>
<gene>
    <name evidence="1" type="ORF">PAA8504_03994</name>
</gene>
<evidence type="ECO:0008006" key="3">
    <source>
        <dbReference type="Google" id="ProtNLM"/>
    </source>
</evidence>
<dbReference type="InterPro" id="IPR027417">
    <property type="entry name" value="P-loop_NTPase"/>
</dbReference>